<dbReference type="InterPro" id="IPR002575">
    <property type="entry name" value="Aminoglycoside_PTrfase"/>
</dbReference>
<organism evidence="2 3">
    <name type="scientific">Streptomyces scopuliridis RB72</name>
    <dbReference type="NCBI Taxonomy" id="1440053"/>
    <lineage>
        <taxon>Bacteria</taxon>
        <taxon>Bacillati</taxon>
        <taxon>Actinomycetota</taxon>
        <taxon>Actinomycetes</taxon>
        <taxon>Kitasatosporales</taxon>
        <taxon>Streptomycetaceae</taxon>
        <taxon>Streptomyces</taxon>
    </lineage>
</organism>
<dbReference type="InterPro" id="IPR052077">
    <property type="entry name" value="CcrZ_PhaseVar_Mediator"/>
</dbReference>
<name>A0A2T7SWH1_9ACTN</name>
<comment type="caution">
    <text evidence="2">The sequence shown here is derived from an EMBL/GenBank/DDBJ whole genome shotgun (WGS) entry which is preliminary data.</text>
</comment>
<evidence type="ECO:0000313" key="2">
    <source>
        <dbReference type="EMBL" id="PVE07141.1"/>
    </source>
</evidence>
<dbReference type="Proteomes" id="UP000245992">
    <property type="component" value="Unassembled WGS sequence"/>
</dbReference>
<dbReference type="InterPro" id="IPR011009">
    <property type="entry name" value="Kinase-like_dom_sf"/>
</dbReference>
<reference evidence="2 3" key="1">
    <citation type="submission" date="2013-12" db="EMBL/GenBank/DDBJ databases">
        <title>Annotated genome of Streptomyces scopuliridis.</title>
        <authorList>
            <person name="Olson J.B."/>
        </authorList>
    </citation>
    <scope>NUCLEOTIDE SEQUENCE [LARGE SCALE GENOMIC DNA]</scope>
    <source>
        <strain evidence="2 3">RB72</strain>
    </source>
</reference>
<proteinExistence type="predicted"/>
<evidence type="ECO:0000313" key="3">
    <source>
        <dbReference type="Proteomes" id="UP000245992"/>
    </source>
</evidence>
<sequence>MTADAAPPASEVRLRAGELSRDGRRVIGPLNGYHHETYAFPLPEESELSARFARAKLRAPRPGLLWFDRRCFASEDLLLTALQGRITRIPEIIEVGGGVCLQGFIEGGTLDGGAGCLPGRYLPGRGLSRGLSRRHVDQLEQFFNELVSIDPKKLEEREVKRVCAAADRTDDGDSAAFLDRLIGFTEDQVYRRHGEPYQGLFEELGVGAEALVRLRKRAVELHRRPFSLLHCDLHRKNLIVDRRGDLWIIDWELAMIGDPLYDLATHLHLMRYPRREEARVARRWQRAVERARAGSSYGWEDDLPLLLAYKRVQSVYTDVIRTALLLGEGRGRSARPGPGSGLNLRLLPRAAWRIQRVLAAAAQEPSGADRELSGAAGAVGVPSYRQVVAAYRNWFRTARPPEALTPSAP</sequence>
<dbReference type="PANTHER" id="PTHR40086:SF1">
    <property type="entry name" value="CELL CYCLE REGULATOR CCRZ"/>
    <property type="match status" value="1"/>
</dbReference>
<dbReference type="RefSeq" id="WP_030353431.1">
    <property type="nucleotide sequence ID" value="NZ_AZSP01000283.1"/>
</dbReference>
<dbReference type="AlphaFoldDB" id="A0A2T7SWH1"/>
<dbReference type="SUPFAM" id="SSF56112">
    <property type="entry name" value="Protein kinase-like (PK-like)"/>
    <property type="match status" value="1"/>
</dbReference>
<dbReference type="STRING" id="1440053.GCA_000718095_04427"/>
<evidence type="ECO:0000259" key="1">
    <source>
        <dbReference type="Pfam" id="PF01636"/>
    </source>
</evidence>
<dbReference type="OrthoDB" id="3454210at2"/>
<gene>
    <name evidence="2" type="ORF">Y717_25835</name>
</gene>
<feature type="domain" description="Aminoglycoside phosphotransferase" evidence="1">
    <location>
        <begin position="75"/>
        <end position="290"/>
    </location>
</feature>
<protein>
    <recommendedName>
        <fullName evidence="1">Aminoglycoside phosphotransferase domain-containing protein</fullName>
    </recommendedName>
</protein>
<dbReference type="Gene3D" id="3.90.1200.10">
    <property type="match status" value="1"/>
</dbReference>
<dbReference type="Pfam" id="PF01636">
    <property type="entry name" value="APH"/>
    <property type="match status" value="1"/>
</dbReference>
<dbReference type="PANTHER" id="PTHR40086">
    <property type="entry name" value="PHOSPHOTRANSFERASE YTMP-RELATED"/>
    <property type="match status" value="1"/>
</dbReference>
<keyword evidence="3" id="KW-1185">Reference proteome</keyword>
<accession>A0A2T7SWH1</accession>
<dbReference type="EMBL" id="AZSP01000283">
    <property type="protein sequence ID" value="PVE07141.1"/>
    <property type="molecule type" value="Genomic_DNA"/>
</dbReference>